<evidence type="ECO:0000256" key="2">
    <source>
        <dbReference type="ARBA" id="ARBA00022764"/>
    </source>
</evidence>
<dbReference type="CDD" id="cd13589">
    <property type="entry name" value="PBP2_polyamine_RpCGA009"/>
    <property type="match status" value="1"/>
</dbReference>
<accession>A0ABU0JCI6</accession>
<protein>
    <submittedName>
        <fullName evidence="3">Spermidine/putrescine transport system substrate-binding protein</fullName>
    </submittedName>
</protein>
<evidence type="ECO:0000313" key="4">
    <source>
        <dbReference type="Proteomes" id="UP001242480"/>
    </source>
</evidence>
<proteinExistence type="predicted"/>
<dbReference type="InterPro" id="IPR006311">
    <property type="entry name" value="TAT_signal"/>
</dbReference>
<organism evidence="3 4">
    <name type="scientific">Labrys wisconsinensis</name>
    <dbReference type="NCBI Taxonomy" id="425677"/>
    <lineage>
        <taxon>Bacteria</taxon>
        <taxon>Pseudomonadati</taxon>
        <taxon>Pseudomonadota</taxon>
        <taxon>Alphaproteobacteria</taxon>
        <taxon>Hyphomicrobiales</taxon>
        <taxon>Xanthobacteraceae</taxon>
        <taxon>Labrys</taxon>
    </lineage>
</organism>
<reference evidence="3 4" key="1">
    <citation type="submission" date="2023-07" db="EMBL/GenBank/DDBJ databases">
        <title>Genomic Encyclopedia of Type Strains, Phase IV (KMG-IV): sequencing the most valuable type-strain genomes for metagenomic binning, comparative biology and taxonomic classification.</title>
        <authorList>
            <person name="Goeker M."/>
        </authorList>
    </citation>
    <scope>NUCLEOTIDE SEQUENCE [LARGE SCALE GENOMIC DNA]</scope>
    <source>
        <strain evidence="3 4">DSM 19619</strain>
    </source>
</reference>
<dbReference type="RefSeq" id="WP_307278048.1">
    <property type="nucleotide sequence ID" value="NZ_JAUSVX010000010.1"/>
</dbReference>
<dbReference type="EMBL" id="JAUSVX010000010">
    <property type="protein sequence ID" value="MDQ0471995.1"/>
    <property type="molecule type" value="Genomic_DNA"/>
</dbReference>
<keyword evidence="4" id="KW-1185">Reference proteome</keyword>
<gene>
    <name evidence="3" type="ORF">QO011_005022</name>
</gene>
<evidence type="ECO:0000313" key="3">
    <source>
        <dbReference type="EMBL" id="MDQ0471995.1"/>
    </source>
</evidence>
<dbReference type="Pfam" id="PF13416">
    <property type="entry name" value="SBP_bac_8"/>
    <property type="match status" value="1"/>
</dbReference>
<dbReference type="SUPFAM" id="SSF53850">
    <property type="entry name" value="Periplasmic binding protein-like II"/>
    <property type="match status" value="1"/>
</dbReference>
<dbReference type="InterPro" id="IPR006059">
    <property type="entry name" value="SBP"/>
</dbReference>
<keyword evidence="1" id="KW-0732">Signal</keyword>
<dbReference type="Proteomes" id="UP001242480">
    <property type="component" value="Unassembled WGS sequence"/>
</dbReference>
<dbReference type="PROSITE" id="PS51318">
    <property type="entry name" value="TAT"/>
    <property type="match status" value="1"/>
</dbReference>
<dbReference type="PANTHER" id="PTHR30222:SF2">
    <property type="entry name" value="ABC TRANSPORTER SUBSTRATE-BINDING PROTEIN"/>
    <property type="match status" value="1"/>
</dbReference>
<dbReference type="Gene3D" id="3.40.190.10">
    <property type="entry name" value="Periplasmic binding protein-like II"/>
    <property type="match status" value="2"/>
</dbReference>
<name>A0ABU0JCI6_9HYPH</name>
<evidence type="ECO:0000256" key="1">
    <source>
        <dbReference type="ARBA" id="ARBA00022729"/>
    </source>
</evidence>
<dbReference type="PANTHER" id="PTHR30222">
    <property type="entry name" value="SPERMIDINE/PUTRESCINE-BINDING PERIPLASMIC PROTEIN"/>
    <property type="match status" value="1"/>
</dbReference>
<sequence>MTNDTSFQQDALLVAADNLQAGRIDRRAFLTALGALGLVAAVRPGTARADVGEIVLCNWGGAAVDAFQKAFGAPFEAKTGIKLSIDGSGPAIGAVRAMVQANKVIWDVTDSGVGDSMTLGKGGFLEPIDYTIVDKSKVGPDFAVEFGVANYVYSNILAYDTSRMKNGLPTRWADFFDFDKFPGKRTMCKWIQGQLEGVLLADGVAPDKMYPLDVDRAFKKLKPHLDDIIFWESGAQSQQLFRDGEVVMGNIWHTRANLLKKESSGKFDWTWNENLLFASAWCVPKGNPAGKKVFDFINATLDPEPQIALLRAMGNGPTNPKALALMTPEDKAVYALAPDNARSHLPISAAYYTDTEAELQNKFLDLISSH</sequence>
<comment type="caution">
    <text evidence="3">The sequence shown here is derived from an EMBL/GenBank/DDBJ whole genome shotgun (WGS) entry which is preliminary data.</text>
</comment>
<keyword evidence="2" id="KW-0574">Periplasm</keyword>